<dbReference type="GO" id="GO:0006310">
    <property type="term" value="P:DNA recombination"/>
    <property type="evidence" value="ECO:0007669"/>
    <property type="project" value="InterPro"/>
</dbReference>
<dbReference type="InterPro" id="IPR052787">
    <property type="entry name" value="MAVS"/>
</dbReference>
<dbReference type="Proteomes" id="UP001152795">
    <property type="component" value="Unassembled WGS sequence"/>
</dbReference>
<proteinExistence type="predicted"/>
<dbReference type="InterPro" id="IPR013762">
    <property type="entry name" value="Integrase-like_cat_sf"/>
</dbReference>
<keyword evidence="2" id="KW-1185">Reference proteome</keyword>
<dbReference type="OrthoDB" id="5979632at2759"/>
<gene>
    <name evidence="1" type="ORF">PACLA_8A013900</name>
</gene>
<dbReference type="AlphaFoldDB" id="A0A7D9KBM1"/>
<dbReference type="Gene3D" id="1.10.443.10">
    <property type="entry name" value="Intergrase catalytic core"/>
    <property type="match status" value="1"/>
</dbReference>
<protein>
    <submittedName>
        <fullName evidence="1">Uncharacterized protein</fullName>
    </submittedName>
</protein>
<dbReference type="PANTHER" id="PTHR21446:SF6">
    <property type="entry name" value="MITOCHONDRIAL ANTIVIRAL-SIGNALING PROTEIN"/>
    <property type="match status" value="1"/>
</dbReference>
<dbReference type="EMBL" id="CACRXK020030713">
    <property type="protein sequence ID" value="CAB4042742.1"/>
    <property type="molecule type" value="Genomic_DNA"/>
</dbReference>
<dbReference type="PANTHER" id="PTHR21446">
    <property type="entry name" value="DUF3504 DOMAIN-CONTAINING PROTEIN"/>
    <property type="match status" value="1"/>
</dbReference>
<evidence type="ECO:0000313" key="1">
    <source>
        <dbReference type="EMBL" id="CAB4042742.1"/>
    </source>
</evidence>
<organism evidence="1 2">
    <name type="scientific">Paramuricea clavata</name>
    <name type="common">Red gorgonian</name>
    <name type="synonym">Violescent sea-whip</name>
    <dbReference type="NCBI Taxonomy" id="317549"/>
    <lineage>
        <taxon>Eukaryota</taxon>
        <taxon>Metazoa</taxon>
        <taxon>Cnidaria</taxon>
        <taxon>Anthozoa</taxon>
        <taxon>Octocorallia</taxon>
        <taxon>Malacalcyonacea</taxon>
        <taxon>Plexauridae</taxon>
        <taxon>Paramuricea</taxon>
    </lineage>
</organism>
<accession>A0A7D9KBM1</accession>
<dbReference type="InterPro" id="IPR011010">
    <property type="entry name" value="DNA_brk_join_enz"/>
</dbReference>
<comment type="caution">
    <text evidence="1">The sequence shown here is derived from an EMBL/GenBank/DDBJ whole genome shotgun (WGS) entry which is preliminary data.</text>
</comment>
<sequence length="392" mass="44444">MANFEPFGTVGDAENPRRFANLEASDLDELLEAAHSKRTKYSTAFAVSVYKEWALQKNINKELHEQSEEELDQNLRVFYAEVRNKTGENYGKSTLLGLRSGIERHLNYPPHNRGIKFSKNPAFMKSNMILDAKIKNLKQLGKQNTKHKPAITTPDLQKLRVHPVISASTPLVCDYDPRRVVKNHPGGFDDTESFEKDGRMYRATDDPSDGYNALELYISKLNPHCSAFFQFPKRKWSPSYSVWYENRPLGVNKLGVMMREISEEAELSSIYTNHCVRATAITLWSDAGLENRHIMAVSGHRNEQSLKSYNSRPSSTQLRQSSDILTRSLVSSNASLQIDFNDPQPAQVFSHVTSTSQNTSMYHRSSFDNIFSSCSIGTVNLTVNPPREVDKD</sequence>
<name>A0A7D9KBM1_PARCT</name>
<dbReference type="GO" id="GO:0015074">
    <property type="term" value="P:DNA integration"/>
    <property type="evidence" value="ECO:0007669"/>
    <property type="project" value="InterPro"/>
</dbReference>
<dbReference type="SUPFAM" id="SSF56349">
    <property type="entry name" value="DNA breaking-rejoining enzymes"/>
    <property type="match status" value="1"/>
</dbReference>
<dbReference type="GO" id="GO:0003677">
    <property type="term" value="F:DNA binding"/>
    <property type="evidence" value="ECO:0007669"/>
    <property type="project" value="InterPro"/>
</dbReference>
<evidence type="ECO:0000313" key="2">
    <source>
        <dbReference type="Proteomes" id="UP001152795"/>
    </source>
</evidence>
<reference evidence="1" key="1">
    <citation type="submission" date="2020-04" db="EMBL/GenBank/DDBJ databases">
        <authorList>
            <person name="Alioto T."/>
            <person name="Alioto T."/>
            <person name="Gomez Garrido J."/>
        </authorList>
    </citation>
    <scope>NUCLEOTIDE SEQUENCE</scope>
    <source>
        <strain evidence="1">A484AB</strain>
    </source>
</reference>